<keyword evidence="5 7" id="KW-0346">Stress response</keyword>
<comment type="function">
    <text evidence="7">May act as a negative regulator of salt tolerance.</text>
</comment>
<keyword evidence="4 7" id="KW-0963">Cytoplasm</keyword>
<keyword evidence="10" id="KW-1185">Reference proteome</keyword>
<reference evidence="9 10" key="2">
    <citation type="journal article" date="2014" name="J. Gen. Appl. Microbiol.">
        <title>The early diverging ascomycetous budding yeast Saitoella complicata has three histone deacetylases belonging to the Clr6, Hos2, and Rpd3 lineages.</title>
        <authorList>
            <person name="Nishida H."/>
            <person name="Matsumoto T."/>
            <person name="Kondo S."/>
            <person name="Hamamoto M."/>
            <person name="Yoshikawa H."/>
        </authorList>
    </citation>
    <scope>NUCLEOTIDE SEQUENCE [LARGE SCALE GENOMIC DNA]</scope>
    <source>
        <strain evidence="9 10">NRRL Y-17804</strain>
    </source>
</reference>
<feature type="compositionally biased region" description="Low complexity" evidence="8">
    <location>
        <begin position="634"/>
        <end position="677"/>
    </location>
</feature>
<dbReference type="Pfam" id="PF13945">
    <property type="entry name" value="NST1"/>
    <property type="match status" value="1"/>
</dbReference>
<feature type="region of interest" description="Disordered" evidence="8">
    <location>
        <begin position="71"/>
        <end position="91"/>
    </location>
</feature>
<feature type="region of interest" description="Disordered" evidence="8">
    <location>
        <begin position="405"/>
        <end position="449"/>
    </location>
</feature>
<evidence type="ECO:0000256" key="1">
    <source>
        <dbReference type="ARBA" id="ARBA00004496"/>
    </source>
</evidence>
<feature type="compositionally biased region" description="Basic and acidic residues" evidence="8">
    <location>
        <begin position="518"/>
        <end position="533"/>
    </location>
</feature>
<evidence type="ECO:0000256" key="6">
    <source>
        <dbReference type="ARBA" id="ARBA00023054"/>
    </source>
</evidence>
<dbReference type="PANTHER" id="PTHR31780:SF10">
    <property type="entry name" value="LD36051P"/>
    <property type="match status" value="1"/>
</dbReference>
<comment type="subcellular location">
    <subcellularLocation>
        <location evidence="1 7">Cytoplasm</location>
    </subcellularLocation>
</comment>
<dbReference type="Proteomes" id="UP000033140">
    <property type="component" value="Unassembled WGS sequence"/>
</dbReference>
<feature type="region of interest" description="Disordered" evidence="8">
    <location>
        <begin position="485"/>
        <end position="746"/>
    </location>
</feature>
<evidence type="ECO:0000256" key="5">
    <source>
        <dbReference type="ARBA" id="ARBA00023016"/>
    </source>
</evidence>
<feature type="compositionally biased region" description="Basic and acidic residues" evidence="8">
    <location>
        <begin position="542"/>
        <end position="633"/>
    </location>
</feature>
<feature type="compositionally biased region" description="Pro residues" evidence="8">
    <location>
        <begin position="691"/>
        <end position="709"/>
    </location>
</feature>
<feature type="region of interest" description="Disordered" evidence="8">
    <location>
        <begin position="115"/>
        <end position="151"/>
    </location>
</feature>
<comment type="caution">
    <text evidence="9">The sequence shown here is derived from an EMBL/GenBank/DDBJ whole genome shotgun (WGS) entry which is preliminary data.</text>
</comment>
<feature type="region of interest" description="Disordered" evidence="8">
    <location>
        <begin position="1060"/>
        <end position="1081"/>
    </location>
</feature>
<name>A0A0E9NCY7_SAICN</name>
<evidence type="ECO:0000256" key="7">
    <source>
        <dbReference type="RuleBase" id="RU049441"/>
    </source>
</evidence>
<feature type="compositionally biased region" description="Basic residues" evidence="8">
    <location>
        <begin position="25"/>
        <end position="34"/>
    </location>
</feature>
<feature type="compositionally biased region" description="Basic and acidic residues" evidence="8">
    <location>
        <begin position="485"/>
        <end position="508"/>
    </location>
</feature>
<feature type="compositionally biased region" description="Basic and acidic residues" evidence="8">
    <location>
        <begin position="308"/>
        <end position="317"/>
    </location>
</feature>
<dbReference type="AlphaFoldDB" id="A0A0E9NCY7"/>
<dbReference type="PANTHER" id="PTHR31780">
    <property type="entry name" value="STRESS RESPONSE PROTEIN NST1-RELATED"/>
    <property type="match status" value="1"/>
</dbReference>
<dbReference type="STRING" id="698492.A0A0E9NCY7"/>
<feature type="compositionally biased region" description="Acidic residues" evidence="8">
    <location>
        <begin position="318"/>
        <end position="345"/>
    </location>
</feature>
<evidence type="ECO:0000256" key="3">
    <source>
        <dbReference type="ARBA" id="ARBA00020733"/>
    </source>
</evidence>
<feature type="compositionally biased region" description="Polar residues" evidence="8">
    <location>
        <begin position="897"/>
        <end position="910"/>
    </location>
</feature>
<feature type="compositionally biased region" description="Low complexity" evidence="8">
    <location>
        <begin position="1068"/>
        <end position="1079"/>
    </location>
</feature>
<dbReference type="InterPro" id="IPR025279">
    <property type="entry name" value="NST1"/>
</dbReference>
<evidence type="ECO:0000256" key="8">
    <source>
        <dbReference type="SAM" id="MobiDB-lite"/>
    </source>
</evidence>
<evidence type="ECO:0000256" key="2">
    <source>
        <dbReference type="ARBA" id="ARBA00007112"/>
    </source>
</evidence>
<gene>
    <name evidence="9" type="ORF">G7K_1921-t1</name>
</gene>
<reference evidence="9 10" key="3">
    <citation type="journal article" date="2015" name="Genome Announc.">
        <title>Draft Genome Sequence of the Archiascomycetous Yeast Saitoella complicata.</title>
        <authorList>
            <person name="Yamauchi K."/>
            <person name="Kondo S."/>
            <person name="Hamamoto M."/>
            <person name="Takahashi Y."/>
            <person name="Ogura Y."/>
            <person name="Hayashi T."/>
            <person name="Nishida H."/>
        </authorList>
    </citation>
    <scope>NUCLEOTIDE SEQUENCE [LARGE SCALE GENOMIC DNA]</scope>
    <source>
        <strain evidence="9 10">NRRL Y-17804</strain>
    </source>
</reference>
<comment type="similarity">
    <text evidence="2 7">Belongs to the NST1 family.</text>
</comment>
<dbReference type="InterPro" id="IPR051195">
    <property type="entry name" value="Fungal_stress_NST1"/>
</dbReference>
<feature type="compositionally biased region" description="Polar residues" evidence="8">
    <location>
        <begin position="678"/>
        <end position="687"/>
    </location>
</feature>
<dbReference type="OMA" id="EEDTQYG"/>
<feature type="region of interest" description="Disordered" evidence="8">
    <location>
        <begin position="1"/>
        <end position="54"/>
    </location>
</feature>
<dbReference type="GO" id="GO:0005737">
    <property type="term" value="C:cytoplasm"/>
    <property type="evidence" value="ECO:0007669"/>
    <property type="project" value="UniProtKB-SubCell"/>
</dbReference>
<evidence type="ECO:0000313" key="10">
    <source>
        <dbReference type="Proteomes" id="UP000033140"/>
    </source>
</evidence>
<feature type="compositionally biased region" description="Acidic residues" evidence="8">
    <location>
        <begin position="81"/>
        <end position="91"/>
    </location>
</feature>
<sequence>MAASRNQAAHGQHAYPDPVLSGASKKNKKKKKGGKGIADMDIPPEPVPAPRTTNEYQQAIQAQLAQMSGRLEEILSPLSDDGQEPYSDDEEGREHVMITGEGAFSIPQGDLEFEYEDGHMPPLGGLPAPPGGVSKKKKKKKKKTSSTTIHAGEEIARFTIHHPPQHHRQHREGIWNTSSNEERQRIKEFWLQLGEEERRSLVKVEKETVLKKMKEQQKHSCSCSVCGRKRSWIRTAIEEELEVLYDAYYQELERYANHQQKFDLLPPAQFPSPPLNSRSPHHRPDHHHHQSPQPPRQLPPPQHHHHDHDHEHDHDHDPEEEYDDEDDDDAYSDELSDDEYSDDDVSSSVADAGSNRGGRSRPADFFNFGNSLTVKGGILTVADDLLKNDGKKFIEMMEQLAERRMQREEEAVMDARDYDDDDDYDDEEDDEDYDDEDEEAEVMTEEQRMEEGRRMFQIFAARMFEQRVLTAYREKVAQERQRKLLEELEEETRLKLERDEKKAREKQKAKDKKKQQKLAKEEERAKREAEKAAAEAAAKAVEQAKQEETRRKKAEAKAKRDAEKKAAEEERKTREEERRKRQQEERDREAEAERKRKTEKEEKERQRKEEQARKEKEAKEKKEREERERKEKAATAAKAASVKAAVPAVPSATSPTKAPAAPAAPAHIAAPIHTPSHVSTPHASTPATPARMPPPGLSAPAVPMSPPVAAPASLAPIGTPRTHNDLPPHRPSPMGQPGLESSASLLNNRPVMNGVPLGFPMPIGAPQQAFRGFAPTSVAPGAGRPLPPPGVPHPAFGGVGSIPIPMSNPILPGPIGPLPSSGFAASSPGKSGTPPLHHAFDEAPKPISRPAPIQRPSAGTIGSPSKEVEELSHVLGSRALLEDDDEEEIIPRDRRTSQAPPSLPRTSSMSIFGGNSLLPDPIGALKSPDMNGHRSGSVDQVWGSPLGLGGNMWSMNAGGWPTAEPQPFGVGPDEQATLRDRARRTCLKLDEHQSVTGNFYPLETVSSGIRSLFPDALFDTRELIDACALPGTALNGGGSFQFKQQGPQVLVKFQEPHATPAPIGMPVSPQSRRAAPSSAFGSQPGIWGSMTGVF</sequence>
<evidence type="ECO:0000256" key="4">
    <source>
        <dbReference type="ARBA" id="ARBA00022490"/>
    </source>
</evidence>
<feature type="compositionally biased region" description="Basic and acidic residues" evidence="8">
    <location>
        <begin position="405"/>
        <end position="416"/>
    </location>
</feature>
<proteinExistence type="inferred from homology"/>
<feature type="region of interest" description="Disordered" evidence="8">
    <location>
        <begin position="821"/>
        <end position="913"/>
    </location>
</feature>
<feature type="compositionally biased region" description="Basic residues" evidence="8">
    <location>
        <begin position="279"/>
        <end position="290"/>
    </location>
</feature>
<dbReference type="EMBL" id="BACD03000010">
    <property type="protein sequence ID" value="GAO47722.1"/>
    <property type="molecule type" value="Genomic_DNA"/>
</dbReference>
<keyword evidence="6 7" id="KW-0175">Coiled coil</keyword>
<accession>A0A0E9NCY7</accession>
<dbReference type="RefSeq" id="XP_019020969.1">
    <property type="nucleotide sequence ID" value="XM_019167080.1"/>
</dbReference>
<evidence type="ECO:0000313" key="9">
    <source>
        <dbReference type="EMBL" id="GAO47722.1"/>
    </source>
</evidence>
<feature type="region of interest" description="Disordered" evidence="8">
    <location>
        <begin position="264"/>
        <end position="368"/>
    </location>
</feature>
<organism evidence="9 10">
    <name type="scientific">Saitoella complicata (strain BCRC 22490 / CBS 7301 / JCM 7358 / NBRC 10748 / NRRL Y-17804)</name>
    <dbReference type="NCBI Taxonomy" id="698492"/>
    <lineage>
        <taxon>Eukaryota</taxon>
        <taxon>Fungi</taxon>
        <taxon>Dikarya</taxon>
        <taxon>Ascomycota</taxon>
        <taxon>Taphrinomycotina</taxon>
        <taxon>Taphrinomycotina incertae sedis</taxon>
        <taxon>Saitoella</taxon>
    </lineage>
</organism>
<feature type="compositionally biased region" description="Basic residues" evidence="8">
    <location>
        <begin position="134"/>
        <end position="144"/>
    </location>
</feature>
<dbReference type="OrthoDB" id="21629at2759"/>
<feature type="compositionally biased region" description="Acidic residues" evidence="8">
    <location>
        <begin position="417"/>
        <end position="444"/>
    </location>
</feature>
<protein>
    <recommendedName>
        <fullName evidence="3 7">Stress response protein NST1</fullName>
    </recommendedName>
</protein>
<reference evidence="9 10" key="1">
    <citation type="journal article" date="2011" name="J. Gen. Appl. Microbiol.">
        <title>Draft genome sequencing of the enigmatic yeast Saitoella complicata.</title>
        <authorList>
            <person name="Nishida H."/>
            <person name="Hamamoto M."/>
            <person name="Sugiyama J."/>
        </authorList>
    </citation>
    <scope>NUCLEOTIDE SEQUENCE [LARGE SCALE GENOMIC DNA]</scope>
    <source>
        <strain evidence="9 10">NRRL Y-17804</strain>
    </source>
</reference>
<feature type="compositionally biased region" description="Pro residues" evidence="8">
    <location>
        <begin position="292"/>
        <end position="301"/>
    </location>
</feature>